<organism evidence="5 6">
    <name type="scientific">Metapseudomonas furukawaii</name>
    <name type="common">Pseudomonas furukawaii</name>
    <dbReference type="NCBI Taxonomy" id="1149133"/>
    <lineage>
        <taxon>Bacteria</taxon>
        <taxon>Pseudomonadati</taxon>
        <taxon>Pseudomonadota</taxon>
        <taxon>Gammaproteobacteria</taxon>
        <taxon>Pseudomonadales</taxon>
        <taxon>Pseudomonadaceae</taxon>
        <taxon>Metapseudomonas</taxon>
    </lineage>
</organism>
<feature type="domain" description="Teneurin-like YD-shell" evidence="4">
    <location>
        <begin position="1012"/>
        <end position="1116"/>
    </location>
</feature>
<sequence>MNKHLPRYLAALWLASTALSLPAIAAEESFNEAAVGAYQEPGHANNRDFSGNQQVDSIDPFTGALKILVRDLLIPGNGGLDIEVLRNYQSVTNDAGPYSNGYRERTPFGTGWDLHFGRLWVSRTYGYLNQSDNNQGCQINNQIASNLNPILELPDGTRQILANGNGRDHAFITKERWIGRCLPRSLNKGDGGLIVISPDGRKYLFDKKGTVSPDQQLRSYFVTRIEDPDGNFLTFAYNIGTHNLFGRHHLLKSIQASDGRSVNFTYRDETGMRPVLESIVANGATIRFSYVDANWSVGARPHYLESVSYPDGTGWSYSYNDASTLTGAQPGRFSMASMTSPTGLRTRYTYEYRQMGPNPAEKLNVINRRTLSGIQGAAPAEQVWEYQYSKGRVPNNDQTLVKGPTQCIGYEHVGTDTLANGASGVNRGLWKVGALVRKFTAARAGTGCGPALRTETYAWSSQDISSQHEVRRYNLLVEDRTRAALLASRVIAQDGASYTTQYSYDAYGQPLTVTEKGQMQRTTTYTYIRPGGLWMLGKVASQAVSGIPGSITYGYTNTGRLAQQTRYGVTTRFGYTPAGDLASETDANGRVTRHIGHLRGVPLQTTLPNGGVIRRTVNPTGTLASITEPLGRVTRYSYDTMNRLVAVQMPKGGAGNIAISYSFGAGGVTETLKRANYVRVRHYNGLGQMISQKESGGSAPIVTTATYRADGRKASQSLPGYHQASASIQSFQYDGLGRRTQVRHPDGTFHTTSYGPGNTETQRDERANVTTLTHLAFGEPSERLLAKMAQPGGITTAIGRDSLGRITSLEQGGLARRYTYDARGFLASESNPETQTTVYGYDAVGNRTSRKVGAAAADTFSYDSMDRLIKVTHPGNQIFTFSYDLAGRLLSQTSYQGNTWNYTYDAHDLLASETLVLKNPSRTLGFRYAHNVLDHLQTITYPSGLKVDYAPDAYGRATRAGAFASAISYHPSGQLSALTYGNGRKLSQTLDSRRLRVTERHVGGPDLPLRLRYAYDAGSNLTQITDLQNSAYTQTLGYDALNRLASARGIWGTASFAYNTRGDLARQTLGGGTINYNYDAQGRLAGLSGSLSARFGYDVRGNVLRARGEYGYDHAGHMTWLCLSPRVDCTSTPDERYTYDAAGRRVTTSISQGALRVSVYGRNGQLLRDDDTSGGVREYIHVAGELVAHREQCPDLDSDFDGMPDCYERRLGLDPQDARDGRMDSDGDGLSNADEYRLGTKLRNADSDNDGMPDGWEYQHKLNPLDLTDAHLDANGDGISNLKGYQQGISPSRPDWPAQVPLMHRIPAGG</sequence>
<dbReference type="NCBIfam" id="TIGR01643">
    <property type="entry name" value="YD_repeat_2x"/>
    <property type="match status" value="4"/>
</dbReference>
<dbReference type="Proteomes" id="UP000218554">
    <property type="component" value="Chromosome"/>
</dbReference>
<feature type="region of interest" description="Disordered" evidence="2">
    <location>
        <begin position="742"/>
        <end position="763"/>
    </location>
</feature>
<dbReference type="PANTHER" id="PTHR32305:SF15">
    <property type="entry name" value="PROTEIN RHSA-RELATED"/>
    <property type="match status" value="1"/>
</dbReference>
<feature type="compositionally biased region" description="Polar residues" evidence="2">
    <location>
        <begin position="749"/>
        <end position="760"/>
    </location>
</feature>
<evidence type="ECO:0000313" key="5">
    <source>
        <dbReference type="EMBL" id="BAU71958.1"/>
    </source>
</evidence>
<evidence type="ECO:0000256" key="2">
    <source>
        <dbReference type="SAM" id="MobiDB-lite"/>
    </source>
</evidence>
<reference evidence="5 6" key="2">
    <citation type="journal article" date="2017" name="Int. J. Syst. Evol. Microbiol.">
        <title>Pseudomonas furukawaii sp. nov., a polychlorinated biphenyl-degrading bacterium isolated from biphenyl-contaminated soil in Japan.</title>
        <authorList>
            <person name="Kimura N."/>
            <person name="Watanabe T."/>
            <person name="Suenaga H."/>
            <person name="Fujihara H."/>
            <person name="Futagami T."/>
            <person name="Goto M."/>
            <person name="Hanada S."/>
            <person name="Hirose J."/>
        </authorList>
    </citation>
    <scope>NUCLEOTIDE SEQUENCE [LARGE SCALE GENOMIC DNA]</scope>
    <source>
        <strain evidence="6">DSM 10086 / NBRC 110670 / KF707</strain>
    </source>
</reference>
<proteinExistence type="predicted"/>
<protein>
    <recommendedName>
        <fullName evidence="4">Teneurin-like YD-shell domain-containing protein</fullName>
    </recommendedName>
</protein>
<dbReference type="InterPro" id="IPR006530">
    <property type="entry name" value="YD"/>
</dbReference>
<gene>
    <name evidence="5" type="ORF">KF707C_2700</name>
</gene>
<feature type="domain" description="Teneurin-like YD-shell" evidence="4">
    <location>
        <begin position="794"/>
        <end position="883"/>
    </location>
</feature>
<dbReference type="PANTHER" id="PTHR32305">
    <property type="match status" value="1"/>
</dbReference>
<feature type="chain" id="PRO_5041989133" description="Teneurin-like YD-shell domain-containing protein" evidence="3">
    <location>
        <begin position="26"/>
        <end position="1310"/>
    </location>
</feature>
<evidence type="ECO:0000259" key="4">
    <source>
        <dbReference type="Pfam" id="PF25023"/>
    </source>
</evidence>
<evidence type="ECO:0000256" key="1">
    <source>
        <dbReference type="ARBA" id="ARBA00022737"/>
    </source>
</evidence>
<keyword evidence="6" id="KW-1185">Reference proteome</keyword>
<dbReference type="Pfam" id="PF05593">
    <property type="entry name" value="RHS_repeat"/>
    <property type="match status" value="1"/>
</dbReference>
<dbReference type="InterPro" id="IPR056823">
    <property type="entry name" value="TEN-like_YD-shell"/>
</dbReference>
<evidence type="ECO:0000256" key="3">
    <source>
        <dbReference type="SAM" id="SignalP"/>
    </source>
</evidence>
<keyword evidence="1" id="KW-0677">Repeat</keyword>
<dbReference type="InterPro" id="IPR031325">
    <property type="entry name" value="RHS_repeat"/>
</dbReference>
<dbReference type="RefSeq" id="WP_003455624.1">
    <property type="nucleotide sequence ID" value="NZ_AJMR01000224.1"/>
</dbReference>
<reference evidence="6" key="1">
    <citation type="submission" date="2015-05" db="EMBL/GenBank/DDBJ databases">
        <title>Draft genome sequencing of a biphenyl-degrading bacterium, Pseudomonas balearica KF707 (=NBRC110670).</title>
        <authorList>
            <person name="Kimura N."/>
            <person name="Hirose J."/>
            <person name="Watanabe T."/>
            <person name="Suenaga H."/>
            <person name="Fujihara H."/>
            <person name="Noguchi M."/>
            <person name="Hashimoto M."/>
            <person name="Shimodaira J."/>
            <person name="Tsuchikane K."/>
            <person name="Hosoyama A."/>
            <person name="Yamazoe A."/>
            <person name="Fujita N."/>
            <person name="Furukawa K."/>
        </authorList>
    </citation>
    <scope>NUCLEOTIDE SEQUENCE [LARGE SCALE GENOMIC DNA]</scope>
    <source>
        <strain evidence="6">DSM 10086 / NBRC 110670 / KF707</strain>
    </source>
</reference>
<feature type="signal peptide" evidence="3">
    <location>
        <begin position="1"/>
        <end position="25"/>
    </location>
</feature>
<feature type="compositionally biased region" description="Basic and acidic residues" evidence="2">
    <location>
        <begin position="1211"/>
        <end position="1225"/>
    </location>
</feature>
<dbReference type="EMBL" id="AP014862">
    <property type="protein sequence ID" value="BAU71958.1"/>
    <property type="molecule type" value="Genomic_DNA"/>
</dbReference>
<dbReference type="Gene3D" id="2.180.10.10">
    <property type="entry name" value="RHS repeat-associated core"/>
    <property type="match status" value="2"/>
</dbReference>
<name>A0AAD1BWT0_METFU</name>
<keyword evidence="3" id="KW-0732">Signal</keyword>
<dbReference type="KEGG" id="pfuw:KF707C_2700"/>
<dbReference type="Pfam" id="PF25023">
    <property type="entry name" value="TEN_YD-shell"/>
    <property type="match status" value="2"/>
</dbReference>
<dbReference type="InterPro" id="IPR050708">
    <property type="entry name" value="T6SS_VgrG/RHS"/>
</dbReference>
<accession>A0AAD1BWT0</accession>
<feature type="region of interest" description="Disordered" evidence="2">
    <location>
        <begin position="1211"/>
        <end position="1234"/>
    </location>
</feature>
<evidence type="ECO:0000313" key="6">
    <source>
        <dbReference type="Proteomes" id="UP000218554"/>
    </source>
</evidence>